<keyword evidence="1" id="KW-0479">Metal-binding</keyword>
<organism evidence="6 7">
    <name type="scientific">Lactuca saligna</name>
    <name type="common">Willowleaf lettuce</name>
    <dbReference type="NCBI Taxonomy" id="75948"/>
    <lineage>
        <taxon>Eukaryota</taxon>
        <taxon>Viridiplantae</taxon>
        <taxon>Streptophyta</taxon>
        <taxon>Embryophyta</taxon>
        <taxon>Tracheophyta</taxon>
        <taxon>Spermatophyta</taxon>
        <taxon>Magnoliopsida</taxon>
        <taxon>eudicotyledons</taxon>
        <taxon>Gunneridae</taxon>
        <taxon>Pentapetalae</taxon>
        <taxon>asterids</taxon>
        <taxon>campanulids</taxon>
        <taxon>Asterales</taxon>
        <taxon>Asteraceae</taxon>
        <taxon>Cichorioideae</taxon>
        <taxon>Cichorieae</taxon>
        <taxon>Lactucinae</taxon>
        <taxon>Lactuca</taxon>
    </lineage>
</organism>
<keyword evidence="5" id="KW-0472">Membrane</keyword>
<feature type="transmembrane region" description="Helical" evidence="5">
    <location>
        <begin position="34"/>
        <end position="56"/>
    </location>
</feature>
<keyword evidence="5" id="KW-0812">Transmembrane</keyword>
<protein>
    <submittedName>
        <fullName evidence="6">Uncharacterized protein</fullName>
    </submittedName>
</protein>
<dbReference type="GO" id="GO:0008270">
    <property type="term" value="F:zinc ion binding"/>
    <property type="evidence" value="ECO:0007669"/>
    <property type="project" value="UniProtKB-KW"/>
</dbReference>
<name>A0AA35VEP4_LACSI</name>
<proteinExistence type="predicted"/>
<evidence type="ECO:0000313" key="6">
    <source>
        <dbReference type="EMBL" id="CAI9270290.1"/>
    </source>
</evidence>
<evidence type="ECO:0000256" key="1">
    <source>
        <dbReference type="ARBA" id="ARBA00022723"/>
    </source>
</evidence>
<dbReference type="PANTHER" id="PTHR45798">
    <property type="entry name" value="RING-H2 FINGER PROTEIN ATL61-RELATED-RELATED"/>
    <property type="match status" value="1"/>
</dbReference>
<keyword evidence="2" id="KW-0863">Zinc-finger</keyword>
<evidence type="ECO:0000256" key="5">
    <source>
        <dbReference type="SAM" id="Phobius"/>
    </source>
</evidence>
<dbReference type="InterPro" id="IPR052788">
    <property type="entry name" value="RING-type_E3_ligase_ATL"/>
</dbReference>
<dbReference type="PANTHER" id="PTHR45798:SF102">
    <property type="entry name" value="TRANSCRIPTION FACTOR C2H2 FAMILY"/>
    <property type="match status" value="1"/>
</dbReference>
<reference evidence="6" key="1">
    <citation type="submission" date="2023-04" db="EMBL/GenBank/DDBJ databases">
        <authorList>
            <person name="Vijverberg K."/>
            <person name="Xiong W."/>
            <person name="Schranz E."/>
        </authorList>
    </citation>
    <scope>NUCLEOTIDE SEQUENCE</scope>
</reference>
<sequence>MSHRFMILGGQYSPTPTPPEPTPDDHYVIYSSQFFLFVGLVIILFFLLCLIALNAAARCTCFRWFSGNTVTNTQNDHFSLPASKLLRSIPKLTYSGDSMTERFSDCAICLTEFVVGDETTRCDRCNEVPVAGVTGAQSTAAEMTSVTIDSVTFIGFKDLVLAMGEVAFISLFGDGGGSVCISNRW</sequence>
<gene>
    <name evidence="6" type="ORF">LSALG_LOCUS10613</name>
</gene>
<feature type="region of interest" description="Disordered" evidence="4">
    <location>
        <begin position="1"/>
        <end position="20"/>
    </location>
</feature>
<evidence type="ECO:0000256" key="4">
    <source>
        <dbReference type="SAM" id="MobiDB-lite"/>
    </source>
</evidence>
<dbReference type="Proteomes" id="UP001177003">
    <property type="component" value="Chromosome 2"/>
</dbReference>
<keyword evidence="5" id="KW-1133">Transmembrane helix</keyword>
<keyword evidence="7" id="KW-1185">Reference proteome</keyword>
<evidence type="ECO:0000256" key="2">
    <source>
        <dbReference type="ARBA" id="ARBA00022771"/>
    </source>
</evidence>
<keyword evidence="3" id="KW-0862">Zinc</keyword>
<dbReference type="AlphaFoldDB" id="A0AA35VEP4"/>
<evidence type="ECO:0000256" key="3">
    <source>
        <dbReference type="ARBA" id="ARBA00022833"/>
    </source>
</evidence>
<accession>A0AA35VEP4</accession>
<dbReference type="EMBL" id="OX465078">
    <property type="protein sequence ID" value="CAI9270290.1"/>
    <property type="molecule type" value="Genomic_DNA"/>
</dbReference>
<evidence type="ECO:0000313" key="7">
    <source>
        <dbReference type="Proteomes" id="UP001177003"/>
    </source>
</evidence>